<dbReference type="GO" id="GO:0005829">
    <property type="term" value="C:cytosol"/>
    <property type="evidence" value="ECO:0007669"/>
    <property type="project" value="TreeGrafter"/>
</dbReference>
<dbReference type="UniPathway" id="UPA00193"/>
<feature type="binding site" evidence="9">
    <location>
        <position position="117"/>
    </location>
    <ligand>
        <name>(6S)-5,6,7,8-tetrahydrofolate</name>
        <dbReference type="ChEBI" id="CHEBI:57453"/>
    </ligand>
</feature>
<comment type="function">
    <text evidence="9">Catalyzes the reversible interconversion of serine and glycine with tetrahydrofolate (THF) serving as the one-carbon carrier. This reaction serves as the major source of one-carbon groups required for the biosynthesis of purines, thymidylate, methionine, and other important biomolecules. Also exhibits THF-independent aldolase activity toward beta-hydroxyamino acids, producing glycine and aldehydes, via a retro-aldol mechanism.</text>
</comment>
<evidence type="ECO:0000256" key="3">
    <source>
        <dbReference type="ARBA" id="ARBA00006376"/>
    </source>
</evidence>
<comment type="subunit">
    <text evidence="4 9">Homodimer.</text>
</comment>
<keyword evidence="7 9" id="KW-0808">Transferase</keyword>
<dbReference type="UniPathway" id="UPA00288">
    <property type="reaction ID" value="UER01023"/>
</dbReference>
<dbReference type="GO" id="GO:0032259">
    <property type="term" value="P:methylation"/>
    <property type="evidence" value="ECO:0007669"/>
    <property type="project" value="UniProtKB-KW"/>
</dbReference>
<comment type="similarity">
    <text evidence="3 9">Belongs to the SHMT family.</text>
</comment>
<feature type="binding site" evidence="9">
    <location>
        <begin position="121"/>
        <end position="123"/>
    </location>
    <ligand>
        <name>(6S)-5,6,7,8-tetrahydrofolate</name>
        <dbReference type="ChEBI" id="CHEBI:57453"/>
    </ligand>
</feature>
<name>A0A2M8LDQ5_9BACT</name>
<feature type="site" description="Plays an important role in substrate specificity" evidence="9">
    <location>
        <position position="225"/>
    </location>
</feature>
<dbReference type="CDD" id="cd00378">
    <property type="entry name" value="SHMT"/>
    <property type="match status" value="1"/>
</dbReference>
<gene>
    <name evidence="9 12" type="primary">glyA</name>
    <name evidence="12" type="ORF">COV04_04045</name>
</gene>
<dbReference type="EC" id="2.1.2.1" evidence="9"/>
<evidence type="ECO:0000259" key="11">
    <source>
        <dbReference type="Pfam" id="PF00464"/>
    </source>
</evidence>
<evidence type="ECO:0000256" key="5">
    <source>
        <dbReference type="ARBA" id="ARBA00022490"/>
    </source>
</evidence>
<keyword evidence="5 9" id="KW-0963">Cytoplasm</keyword>
<dbReference type="InterPro" id="IPR015424">
    <property type="entry name" value="PyrdxlP-dep_Trfase"/>
</dbReference>
<keyword evidence="8 9" id="KW-0663">Pyridoxal phosphate</keyword>
<dbReference type="NCBIfam" id="NF000586">
    <property type="entry name" value="PRK00011.1"/>
    <property type="match status" value="1"/>
</dbReference>
<feature type="domain" description="Serine hydroxymethyltransferase-like" evidence="11">
    <location>
        <begin position="6"/>
        <end position="395"/>
    </location>
</feature>
<dbReference type="SUPFAM" id="SSF53383">
    <property type="entry name" value="PLP-dependent transferases"/>
    <property type="match status" value="1"/>
</dbReference>
<organism evidence="12 13">
    <name type="scientific">Candidatus Uhrbacteria bacterium CG10_big_fil_rev_8_21_14_0_10_48_11</name>
    <dbReference type="NCBI Taxonomy" id="1975037"/>
    <lineage>
        <taxon>Bacteria</taxon>
        <taxon>Candidatus Uhriibacteriota</taxon>
    </lineage>
</organism>
<comment type="caution">
    <text evidence="9">Lacks conserved residue(s) required for the propagation of feature annotation.</text>
</comment>
<dbReference type="PIRSF" id="PIRSF000412">
    <property type="entry name" value="SHMT"/>
    <property type="match status" value="1"/>
</dbReference>
<dbReference type="Gene3D" id="3.90.1150.10">
    <property type="entry name" value="Aspartate Aminotransferase, domain 1"/>
    <property type="match status" value="1"/>
</dbReference>
<evidence type="ECO:0000256" key="10">
    <source>
        <dbReference type="PIRSR" id="PIRSR000412-50"/>
    </source>
</evidence>
<protein>
    <recommendedName>
        <fullName evidence="9">Serine hydroxymethyltransferase</fullName>
        <shortName evidence="9">SHMT</shortName>
        <shortName evidence="9">Serine methylase</shortName>
        <ecNumber evidence="9">2.1.2.1</ecNumber>
    </recommendedName>
</protein>
<feature type="modified residue" description="N6-(pyridoxal phosphate)lysine" evidence="9 10">
    <location>
        <position position="226"/>
    </location>
</feature>
<dbReference type="InterPro" id="IPR039429">
    <property type="entry name" value="SHMT-like_dom"/>
</dbReference>
<comment type="caution">
    <text evidence="12">The sequence shown here is derived from an EMBL/GenBank/DDBJ whole genome shotgun (WGS) entry which is preliminary data.</text>
</comment>
<dbReference type="PANTHER" id="PTHR11680">
    <property type="entry name" value="SERINE HYDROXYMETHYLTRANSFERASE"/>
    <property type="match status" value="1"/>
</dbReference>
<dbReference type="Pfam" id="PF00464">
    <property type="entry name" value="SHMT"/>
    <property type="match status" value="1"/>
</dbReference>
<accession>A0A2M8LDQ5</accession>
<dbReference type="EMBL" id="PFET01000013">
    <property type="protein sequence ID" value="PJE75571.1"/>
    <property type="molecule type" value="Genomic_DNA"/>
</dbReference>
<dbReference type="PROSITE" id="PS00096">
    <property type="entry name" value="SHMT"/>
    <property type="match status" value="1"/>
</dbReference>
<dbReference type="Proteomes" id="UP000231152">
    <property type="component" value="Unassembled WGS sequence"/>
</dbReference>
<dbReference type="HAMAP" id="MF_00051">
    <property type="entry name" value="SHMT"/>
    <property type="match status" value="1"/>
</dbReference>
<evidence type="ECO:0000256" key="8">
    <source>
        <dbReference type="ARBA" id="ARBA00022898"/>
    </source>
</evidence>
<dbReference type="GO" id="GO:0004372">
    <property type="term" value="F:glycine hydroxymethyltransferase activity"/>
    <property type="evidence" value="ECO:0007669"/>
    <property type="project" value="UniProtKB-UniRule"/>
</dbReference>
<dbReference type="PANTHER" id="PTHR11680:SF35">
    <property type="entry name" value="SERINE HYDROXYMETHYLTRANSFERASE 1"/>
    <property type="match status" value="1"/>
</dbReference>
<evidence type="ECO:0000256" key="1">
    <source>
        <dbReference type="ARBA" id="ARBA00001933"/>
    </source>
</evidence>
<evidence type="ECO:0000256" key="9">
    <source>
        <dbReference type="HAMAP-Rule" id="MF_00051"/>
    </source>
</evidence>
<keyword evidence="9" id="KW-0028">Amino-acid biosynthesis</keyword>
<evidence type="ECO:0000256" key="6">
    <source>
        <dbReference type="ARBA" id="ARBA00022563"/>
    </source>
</evidence>
<keyword evidence="6 9" id="KW-0554">One-carbon metabolism</keyword>
<dbReference type="InterPro" id="IPR015422">
    <property type="entry name" value="PyrdxlP-dep_Trfase_small"/>
</dbReference>
<dbReference type="GO" id="GO:0019264">
    <property type="term" value="P:glycine biosynthetic process from serine"/>
    <property type="evidence" value="ECO:0007669"/>
    <property type="project" value="UniProtKB-UniRule"/>
</dbReference>
<evidence type="ECO:0000313" key="12">
    <source>
        <dbReference type="EMBL" id="PJE75571.1"/>
    </source>
</evidence>
<evidence type="ECO:0000256" key="2">
    <source>
        <dbReference type="ARBA" id="ARBA00004496"/>
    </source>
</evidence>
<comment type="pathway">
    <text evidence="9">Amino-acid biosynthesis; glycine biosynthesis; glycine from L-serine: step 1/1.</text>
</comment>
<dbReference type="GO" id="GO:0008168">
    <property type="term" value="F:methyltransferase activity"/>
    <property type="evidence" value="ECO:0007669"/>
    <property type="project" value="UniProtKB-KW"/>
</dbReference>
<dbReference type="GO" id="GO:0030170">
    <property type="term" value="F:pyridoxal phosphate binding"/>
    <property type="evidence" value="ECO:0007669"/>
    <property type="project" value="UniProtKB-UniRule"/>
</dbReference>
<evidence type="ECO:0000313" key="13">
    <source>
        <dbReference type="Proteomes" id="UP000231152"/>
    </source>
</evidence>
<dbReference type="InterPro" id="IPR015421">
    <property type="entry name" value="PyrdxlP-dep_Trfase_major"/>
</dbReference>
<dbReference type="GO" id="GO:0035999">
    <property type="term" value="P:tetrahydrofolate interconversion"/>
    <property type="evidence" value="ECO:0007669"/>
    <property type="project" value="UniProtKB-UniRule"/>
</dbReference>
<dbReference type="InterPro" id="IPR019798">
    <property type="entry name" value="Ser_HO-MeTrfase_PLP_BS"/>
</dbReference>
<proteinExistence type="inferred from homology"/>
<dbReference type="InterPro" id="IPR001085">
    <property type="entry name" value="Ser_HO-MeTrfase"/>
</dbReference>
<evidence type="ECO:0000256" key="4">
    <source>
        <dbReference type="ARBA" id="ARBA00011738"/>
    </source>
</evidence>
<comment type="pathway">
    <text evidence="9">One-carbon metabolism; tetrahydrofolate interconversion.</text>
</comment>
<dbReference type="InterPro" id="IPR049943">
    <property type="entry name" value="Ser_HO-MeTrfase-like"/>
</dbReference>
<keyword evidence="12" id="KW-0489">Methyltransferase</keyword>
<comment type="cofactor">
    <cofactor evidence="1 9 10">
        <name>pyridoxal 5'-phosphate</name>
        <dbReference type="ChEBI" id="CHEBI:597326"/>
    </cofactor>
</comment>
<evidence type="ECO:0000256" key="7">
    <source>
        <dbReference type="ARBA" id="ARBA00022679"/>
    </source>
</evidence>
<dbReference type="Gene3D" id="3.40.640.10">
    <property type="entry name" value="Type I PLP-dependent aspartate aminotransferase-like (Major domain)"/>
    <property type="match status" value="1"/>
</dbReference>
<comment type="subcellular location">
    <subcellularLocation>
        <location evidence="2 9">Cytoplasm</location>
    </subcellularLocation>
</comment>
<comment type="catalytic activity">
    <reaction evidence="9">
        <text>(6R)-5,10-methylene-5,6,7,8-tetrahydrofolate + glycine + H2O = (6S)-5,6,7,8-tetrahydrofolate + L-serine</text>
        <dbReference type="Rhea" id="RHEA:15481"/>
        <dbReference type="ChEBI" id="CHEBI:15377"/>
        <dbReference type="ChEBI" id="CHEBI:15636"/>
        <dbReference type="ChEBI" id="CHEBI:33384"/>
        <dbReference type="ChEBI" id="CHEBI:57305"/>
        <dbReference type="ChEBI" id="CHEBI:57453"/>
        <dbReference type="EC" id="2.1.2.1"/>
    </reaction>
</comment>
<dbReference type="AlphaFoldDB" id="A0A2M8LDQ5"/>
<reference evidence="12 13" key="1">
    <citation type="submission" date="2017-09" db="EMBL/GenBank/DDBJ databases">
        <title>Depth-based differentiation of microbial function through sediment-hosted aquifers and enrichment of novel symbionts in the deep terrestrial subsurface.</title>
        <authorList>
            <person name="Probst A.J."/>
            <person name="Ladd B."/>
            <person name="Jarett J.K."/>
            <person name="Geller-Mcgrath D.E."/>
            <person name="Sieber C.M."/>
            <person name="Emerson J.B."/>
            <person name="Anantharaman K."/>
            <person name="Thomas B.C."/>
            <person name="Malmstrom R."/>
            <person name="Stieglmeier M."/>
            <person name="Klingl A."/>
            <person name="Woyke T."/>
            <person name="Ryan C.M."/>
            <person name="Banfield J.F."/>
        </authorList>
    </citation>
    <scope>NUCLEOTIDE SEQUENCE [LARGE SCALE GENOMIC DNA]</scope>
    <source>
        <strain evidence="12">CG10_big_fil_rev_8_21_14_0_10_48_11</strain>
    </source>
</reference>
<sequence>MQQLTIQDPDITKLIGAELNRQRQGLEMIPSENFTSLAVMEALGSVLTNKYSEGYPGKRYYGGNEFIDQIEELCRTRAKKLFGVEHANVQPYSGSPANQAVYFALLEPGDMVLGMALAQGGHLTHGYKLNFSGRFYRSVSYGVEKENERLDYDVVREIAKKEKPKLIVCGATAYPRVIDFAAFRSIADEVGAYLLADISHITGLVLSGDHQSPVPYADIVTTTTHKTLRGPRGAMILVPHSADRLHDRYHQSTKRDLAGLVDAAIIPGLQGGPHNHQTAAIGVSLKEAAEPSFADYGHQIVKNAKALAESLTEAGLTLVTGGTDNHLLLVNLGNTKLSGKVAETLLDEVGITVNKNMIPFDPRKPMDPSGIRLGTPALTTRGFTEDDMRIVGKTIAAMLQCPDDESVKAEARKTIRSLTEAHPLYPEL</sequence>
<dbReference type="FunFam" id="3.40.640.10:FF:000001">
    <property type="entry name" value="Serine hydroxymethyltransferase"/>
    <property type="match status" value="1"/>
</dbReference>